<protein>
    <submittedName>
        <fullName evidence="3">N-acetylmuramoyl-L-alanine amidase</fullName>
    </submittedName>
</protein>
<dbReference type="PANTHER" id="PTHR30404">
    <property type="entry name" value="N-ACETYLMURAMOYL-L-ALANINE AMIDASE"/>
    <property type="match status" value="1"/>
</dbReference>
<dbReference type="InterPro" id="IPR050695">
    <property type="entry name" value="N-acetylmuramoyl_amidase_3"/>
</dbReference>
<dbReference type="GO" id="GO:0008745">
    <property type="term" value="F:N-acetylmuramoyl-L-alanine amidase activity"/>
    <property type="evidence" value="ECO:0007669"/>
    <property type="project" value="InterPro"/>
</dbReference>
<dbReference type="AlphaFoldDB" id="A0AA48HWP9"/>
<name>A0AA48HWP9_9FIRM</name>
<feature type="domain" description="MurNAc-LAA" evidence="2">
    <location>
        <begin position="27"/>
        <end position="269"/>
    </location>
</feature>
<dbReference type="KEGG" id="ptrh:RsTaC01_0660"/>
<dbReference type="GO" id="GO:0009253">
    <property type="term" value="P:peptidoglycan catabolic process"/>
    <property type="evidence" value="ECO:0007669"/>
    <property type="project" value="InterPro"/>
</dbReference>
<dbReference type="CDD" id="cd02696">
    <property type="entry name" value="MurNAc-LAA"/>
    <property type="match status" value="1"/>
</dbReference>
<evidence type="ECO:0000313" key="3">
    <source>
        <dbReference type="EMBL" id="BED92778.1"/>
    </source>
</evidence>
<proteinExistence type="predicted"/>
<keyword evidence="1" id="KW-0378">Hydrolase</keyword>
<evidence type="ECO:0000256" key="1">
    <source>
        <dbReference type="ARBA" id="ARBA00022801"/>
    </source>
</evidence>
<dbReference type="Gene3D" id="3.40.630.40">
    <property type="entry name" value="Zn-dependent exopeptidases"/>
    <property type="match status" value="1"/>
</dbReference>
<gene>
    <name evidence="3" type="ORF">RsTaC01_0660</name>
</gene>
<dbReference type="PANTHER" id="PTHR30404:SF0">
    <property type="entry name" value="N-ACETYLMURAMOYL-L-ALANINE AMIDASE AMIC"/>
    <property type="match status" value="1"/>
</dbReference>
<dbReference type="InterPro" id="IPR002508">
    <property type="entry name" value="MurNAc-LAA_cat"/>
</dbReference>
<reference evidence="3" key="1">
    <citation type="journal article" date="2023" name="ISME J.">
        <title>Emergence of putative energy parasites within Clostridia revealed by genome analysis of a novel endosymbiotic clade.</title>
        <authorList>
            <person name="Takahashi K."/>
            <person name="Kuwahara H."/>
            <person name="Horikawa Y."/>
            <person name="Izawa K."/>
            <person name="Kato D."/>
            <person name="Inagaki T."/>
            <person name="Yuki M."/>
            <person name="Ohkuma M."/>
            <person name="Hongoh Y."/>
        </authorList>
    </citation>
    <scope>NUCLEOTIDE SEQUENCE</scope>
    <source>
        <strain evidence="3">RsTa-C01</strain>
    </source>
</reference>
<evidence type="ECO:0000259" key="2">
    <source>
        <dbReference type="Pfam" id="PF01520"/>
    </source>
</evidence>
<dbReference type="SUPFAM" id="SSF53187">
    <property type="entry name" value="Zn-dependent exopeptidases"/>
    <property type="match status" value="1"/>
</dbReference>
<organism evidence="3">
    <name type="scientific">Candidatus Paraimprobicoccus trichonymphae</name>
    <dbReference type="NCBI Taxonomy" id="3033793"/>
    <lineage>
        <taxon>Bacteria</taxon>
        <taxon>Bacillati</taxon>
        <taxon>Bacillota</taxon>
        <taxon>Clostridia</taxon>
        <taxon>Candidatus Paraimprobicoccus</taxon>
    </lineage>
</organism>
<dbReference type="GO" id="GO:0030288">
    <property type="term" value="C:outer membrane-bounded periplasmic space"/>
    <property type="evidence" value="ECO:0007669"/>
    <property type="project" value="TreeGrafter"/>
</dbReference>
<dbReference type="Pfam" id="PF01520">
    <property type="entry name" value="Amidase_3"/>
    <property type="match status" value="1"/>
</dbReference>
<sequence length="287" mass="32621">MKKNVFNLGFVLLIFLGNTVYAERFCIILDPGHGGKDSGAVVEYLVKENEIPDLSSSKYTLLCEEINKIVVKEKDLNYKIALHMEKEFKKYANDKGEEIEVYITHKEDDNPNLESRVQLGIEKEANLVVSIHNNATEIKTRCKKNSKETHSGSMILVTNAHSKDLQGNDLHIEEERLGLKILENLKSIGITPSPFLPDGLFRRLSENGTKYDTGEIADYYRIVKEGIIKKILSIIVECAYLNNPYDYENFLNSDEKLQKIAVSIVKAIADFYNLKLVVSYDNPLTKN</sequence>
<dbReference type="EMBL" id="AP027925">
    <property type="protein sequence ID" value="BED92778.1"/>
    <property type="molecule type" value="Genomic_DNA"/>
</dbReference>
<accession>A0AA48HWP9</accession>
<dbReference type="Proteomes" id="UP001335720">
    <property type="component" value="Chromosome"/>
</dbReference>